<gene>
    <name evidence="1" type="ORF">BGZ95_006354</name>
</gene>
<protein>
    <submittedName>
        <fullName evidence="1">Uncharacterized protein</fullName>
    </submittedName>
</protein>
<sequence length="221" mass="24210">MKSIAIGMAEMLQSQKADYICLEFDKFVKDRTLQLCIDGAFRKAKATGGLLEKCQEIVGFLKSCGAAKKPLDAERKRLNKKIYKFVAAAETRWNSSLTLMRGVCDLAGEMAVALEVLIASSVQSEVDRAKRMKPGLLSEQERGEVNGLCKLLTPAAKLTNEVGSSKYPIISSAYPKISGLLPALTTFVTGPAKEMSDALIQEIEQRFTVHQMPDVTLVAMF</sequence>
<accession>A0AAD4D119</accession>
<comment type="caution">
    <text evidence="1">The sequence shown here is derived from an EMBL/GenBank/DDBJ whole genome shotgun (WGS) entry which is preliminary data.</text>
</comment>
<dbReference type="EMBL" id="JAAAIL010002960">
    <property type="protein sequence ID" value="KAG0253357.1"/>
    <property type="molecule type" value="Genomic_DNA"/>
</dbReference>
<dbReference type="AlphaFoldDB" id="A0AAD4D119"/>
<reference evidence="1" key="1">
    <citation type="journal article" date="2020" name="Fungal Divers.">
        <title>Resolving the Mortierellaceae phylogeny through synthesis of multi-gene phylogenetics and phylogenomics.</title>
        <authorList>
            <person name="Vandepol N."/>
            <person name="Liber J."/>
            <person name="Desiro A."/>
            <person name="Na H."/>
            <person name="Kennedy M."/>
            <person name="Barry K."/>
            <person name="Grigoriev I.V."/>
            <person name="Miller A.N."/>
            <person name="O'Donnell K."/>
            <person name="Stajich J.E."/>
            <person name="Bonito G."/>
        </authorList>
    </citation>
    <scope>NUCLEOTIDE SEQUENCE</scope>
    <source>
        <strain evidence="1">NRRL 28262</strain>
    </source>
</reference>
<dbReference type="InterPro" id="IPR012337">
    <property type="entry name" value="RNaseH-like_sf"/>
</dbReference>
<name>A0AAD4D119_9FUNG</name>
<dbReference type="SUPFAM" id="SSF53098">
    <property type="entry name" value="Ribonuclease H-like"/>
    <property type="match status" value="1"/>
</dbReference>
<dbReference type="Proteomes" id="UP001194580">
    <property type="component" value="Unassembled WGS sequence"/>
</dbReference>
<evidence type="ECO:0000313" key="1">
    <source>
        <dbReference type="EMBL" id="KAG0253357.1"/>
    </source>
</evidence>
<proteinExistence type="predicted"/>
<organism evidence="1 2">
    <name type="scientific">Linnemannia exigua</name>
    <dbReference type="NCBI Taxonomy" id="604196"/>
    <lineage>
        <taxon>Eukaryota</taxon>
        <taxon>Fungi</taxon>
        <taxon>Fungi incertae sedis</taxon>
        <taxon>Mucoromycota</taxon>
        <taxon>Mortierellomycotina</taxon>
        <taxon>Mortierellomycetes</taxon>
        <taxon>Mortierellales</taxon>
        <taxon>Mortierellaceae</taxon>
        <taxon>Linnemannia</taxon>
    </lineage>
</organism>
<evidence type="ECO:0000313" key="2">
    <source>
        <dbReference type="Proteomes" id="UP001194580"/>
    </source>
</evidence>
<keyword evidence="2" id="KW-1185">Reference proteome</keyword>